<gene>
    <name evidence="1" type="ORF">V6N12_051083</name>
</gene>
<dbReference type="EMBL" id="JBBPBM010000001">
    <property type="protein sequence ID" value="KAK8601242.1"/>
    <property type="molecule type" value="Genomic_DNA"/>
</dbReference>
<protein>
    <submittedName>
        <fullName evidence="1">Uncharacterized protein</fullName>
    </submittedName>
</protein>
<name>A0ABR2GEC7_9ROSI</name>
<comment type="caution">
    <text evidence="1">The sequence shown here is derived from an EMBL/GenBank/DDBJ whole genome shotgun (WGS) entry which is preliminary data.</text>
</comment>
<accession>A0ABR2GEC7</accession>
<sequence length="171" mass="19121">MRSASHMVDEAINAIFVGNDGFNHGHHASAETSLLLGECEMMGGENSEILTKKARKLLALGKSLGIRIKVNEEEARIEIAFPQETKNESVSMVEASRLWFDEHFEFSTVKRFGKLSEQAKLWESLFVMVLTILNKRVIGGDFSAVRHKVCLSFALTMFFVRVTLKLLAGDS</sequence>
<evidence type="ECO:0000313" key="1">
    <source>
        <dbReference type="EMBL" id="KAK8601242.1"/>
    </source>
</evidence>
<reference evidence="1 2" key="1">
    <citation type="journal article" date="2024" name="G3 (Bethesda)">
        <title>Genome assembly of Hibiscus sabdariffa L. provides insights into metabolisms of medicinal natural products.</title>
        <authorList>
            <person name="Kim T."/>
        </authorList>
    </citation>
    <scope>NUCLEOTIDE SEQUENCE [LARGE SCALE GENOMIC DNA]</scope>
    <source>
        <strain evidence="1">TK-2024</strain>
        <tissue evidence="1">Old leaves</tissue>
    </source>
</reference>
<dbReference type="Proteomes" id="UP001472677">
    <property type="component" value="Unassembled WGS sequence"/>
</dbReference>
<proteinExistence type="predicted"/>
<organism evidence="1 2">
    <name type="scientific">Hibiscus sabdariffa</name>
    <name type="common">roselle</name>
    <dbReference type="NCBI Taxonomy" id="183260"/>
    <lineage>
        <taxon>Eukaryota</taxon>
        <taxon>Viridiplantae</taxon>
        <taxon>Streptophyta</taxon>
        <taxon>Embryophyta</taxon>
        <taxon>Tracheophyta</taxon>
        <taxon>Spermatophyta</taxon>
        <taxon>Magnoliopsida</taxon>
        <taxon>eudicotyledons</taxon>
        <taxon>Gunneridae</taxon>
        <taxon>Pentapetalae</taxon>
        <taxon>rosids</taxon>
        <taxon>malvids</taxon>
        <taxon>Malvales</taxon>
        <taxon>Malvaceae</taxon>
        <taxon>Malvoideae</taxon>
        <taxon>Hibiscus</taxon>
    </lineage>
</organism>
<keyword evidence="2" id="KW-1185">Reference proteome</keyword>
<evidence type="ECO:0000313" key="2">
    <source>
        <dbReference type="Proteomes" id="UP001472677"/>
    </source>
</evidence>